<dbReference type="PANTHER" id="PTHR43582">
    <property type="entry name" value="LINEARMYCIN RESISTANCE ATP-BINDING PROTEIN LNRL"/>
    <property type="match status" value="1"/>
</dbReference>
<name>A0ABS7C0S0_9BACL</name>
<dbReference type="InterPro" id="IPR027417">
    <property type="entry name" value="P-loop_NTPase"/>
</dbReference>
<dbReference type="GO" id="GO:0005524">
    <property type="term" value="F:ATP binding"/>
    <property type="evidence" value="ECO:0007669"/>
    <property type="project" value="UniProtKB-KW"/>
</dbReference>
<keyword evidence="1" id="KW-0813">Transport</keyword>
<evidence type="ECO:0000256" key="1">
    <source>
        <dbReference type="ARBA" id="ARBA00022448"/>
    </source>
</evidence>
<dbReference type="Proteomes" id="UP001519887">
    <property type="component" value="Unassembled WGS sequence"/>
</dbReference>
<feature type="domain" description="ABC transporter" evidence="4">
    <location>
        <begin position="20"/>
        <end position="250"/>
    </location>
</feature>
<keyword evidence="2" id="KW-0547">Nucleotide-binding</keyword>
<keyword evidence="6" id="KW-1185">Reference proteome</keyword>
<dbReference type="Pfam" id="PF00005">
    <property type="entry name" value="ABC_tran"/>
    <property type="match status" value="1"/>
</dbReference>
<organism evidence="5 6">
    <name type="scientific">Paenibacillus sepulcri</name>
    <dbReference type="NCBI Taxonomy" id="359917"/>
    <lineage>
        <taxon>Bacteria</taxon>
        <taxon>Bacillati</taxon>
        <taxon>Bacillota</taxon>
        <taxon>Bacilli</taxon>
        <taxon>Bacillales</taxon>
        <taxon>Paenibacillaceae</taxon>
        <taxon>Paenibacillus</taxon>
    </lineage>
</organism>
<gene>
    <name evidence="5" type="ORF">K0U00_10685</name>
</gene>
<dbReference type="PROSITE" id="PS00211">
    <property type="entry name" value="ABC_TRANSPORTER_1"/>
    <property type="match status" value="1"/>
</dbReference>
<dbReference type="InterPro" id="IPR017871">
    <property type="entry name" value="ABC_transporter-like_CS"/>
</dbReference>
<sequence>MTENRRPSDSKRPESRELLLEVTGLQKAYGKKQALSNVTLSLQAGTSFGFLGPNGAGKSTTMKILTGIVKADRGSVSLFGRDITNDIDAVSKYIGYVPQEITLYEKLSAYDNLEFFGQAYGVHGNELKRRIQEILEKTGLIDRARDEVQTFSGGMKRRINIAAAMLHRPKLLILDEPTVGIDPQSRNHIFEMIRELNKDGVTIIYSTHYMEEVEVLCDQVAIMDQGTVKASGSLGELLEQYGRKSIYLEAAGLTAPPVDPQVTQTRKEGSGWILDTEHVAGVMQRLLGTAARSQWDVKQLEVVRPSLESVFLTVTGTALRD</sequence>
<keyword evidence="3 5" id="KW-0067">ATP-binding</keyword>
<evidence type="ECO:0000259" key="4">
    <source>
        <dbReference type="PROSITE" id="PS50893"/>
    </source>
</evidence>
<dbReference type="PROSITE" id="PS50893">
    <property type="entry name" value="ABC_TRANSPORTER_2"/>
    <property type="match status" value="1"/>
</dbReference>
<evidence type="ECO:0000313" key="5">
    <source>
        <dbReference type="EMBL" id="MBW7454496.1"/>
    </source>
</evidence>
<proteinExistence type="predicted"/>
<reference evidence="5 6" key="1">
    <citation type="submission" date="2021-07" db="EMBL/GenBank/DDBJ databases">
        <title>Paenibacillus radiodurans sp. nov., isolated from the southeastern edge of Tengger Desert.</title>
        <authorList>
            <person name="Zhang G."/>
        </authorList>
    </citation>
    <scope>NUCLEOTIDE SEQUENCE [LARGE SCALE GENOMIC DNA]</scope>
    <source>
        <strain evidence="5 6">CCM 7311</strain>
    </source>
</reference>
<evidence type="ECO:0000313" key="6">
    <source>
        <dbReference type="Proteomes" id="UP001519887"/>
    </source>
</evidence>
<evidence type="ECO:0000256" key="2">
    <source>
        <dbReference type="ARBA" id="ARBA00022741"/>
    </source>
</evidence>
<dbReference type="InterPro" id="IPR003439">
    <property type="entry name" value="ABC_transporter-like_ATP-bd"/>
</dbReference>
<dbReference type="Gene3D" id="3.40.50.300">
    <property type="entry name" value="P-loop containing nucleotide triphosphate hydrolases"/>
    <property type="match status" value="1"/>
</dbReference>
<evidence type="ECO:0000256" key="3">
    <source>
        <dbReference type="ARBA" id="ARBA00022840"/>
    </source>
</evidence>
<dbReference type="InterPro" id="IPR003593">
    <property type="entry name" value="AAA+_ATPase"/>
</dbReference>
<dbReference type="Pfam" id="PF13732">
    <property type="entry name" value="DrrA1-3_C"/>
    <property type="match status" value="1"/>
</dbReference>
<dbReference type="InterPro" id="IPR025302">
    <property type="entry name" value="DrrA1/2-like_C"/>
</dbReference>
<dbReference type="SMART" id="SM00382">
    <property type="entry name" value="AAA"/>
    <property type="match status" value="1"/>
</dbReference>
<dbReference type="PANTHER" id="PTHR43582:SF2">
    <property type="entry name" value="LINEARMYCIN RESISTANCE ATP-BINDING PROTEIN LNRL"/>
    <property type="match status" value="1"/>
</dbReference>
<protein>
    <submittedName>
        <fullName evidence="5">ABC transporter ATP-binding protein</fullName>
    </submittedName>
</protein>
<comment type="caution">
    <text evidence="5">The sequence shown here is derived from an EMBL/GenBank/DDBJ whole genome shotgun (WGS) entry which is preliminary data.</text>
</comment>
<dbReference type="EMBL" id="JAHZIK010000208">
    <property type="protein sequence ID" value="MBW7454496.1"/>
    <property type="molecule type" value="Genomic_DNA"/>
</dbReference>
<accession>A0ABS7C0S0</accession>
<dbReference type="SUPFAM" id="SSF52540">
    <property type="entry name" value="P-loop containing nucleoside triphosphate hydrolases"/>
    <property type="match status" value="1"/>
</dbReference>